<dbReference type="EMBL" id="JAEMUK010000016">
    <property type="protein sequence ID" value="MBJ7543700.1"/>
    <property type="molecule type" value="Genomic_DNA"/>
</dbReference>
<evidence type="ECO:0000256" key="2">
    <source>
        <dbReference type="PROSITE-ProRule" id="PRU00703"/>
    </source>
</evidence>
<feature type="domain" description="CBS" evidence="3">
    <location>
        <begin position="15"/>
        <end position="72"/>
    </location>
</feature>
<name>A0A8I1KHG9_9HYPH</name>
<dbReference type="RefSeq" id="WP_013421078.1">
    <property type="nucleotide sequence ID" value="NZ_JAEMUK010000016.1"/>
</dbReference>
<dbReference type="Proteomes" id="UP000623250">
    <property type="component" value="Unassembled WGS sequence"/>
</dbReference>
<accession>A0A8I1KHG9</accession>
<evidence type="ECO:0000313" key="5">
    <source>
        <dbReference type="Proteomes" id="UP000623250"/>
    </source>
</evidence>
<keyword evidence="1 2" id="KW-0129">CBS domain</keyword>
<keyword evidence="5" id="KW-1185">Reference proteome</keyword>
<dbReference type="InterPro" id="IPR051257">
    <property type="entry name" value="Diverse_CBS-Domain"/>
</dbReference>
<organism evidence="4 5">
    <name type="scientific">Rhodomicrobium udaipurense</name>
    <dbReference type="NCBI Taxonomy" id="1202716"/>
    <lineage>
        <taxon>Bacteria</taxon>
        <taxon>Pseudomonadati</taxon>
        <taxon>Pseudomonadota</taxon>
        <taxon>Alphaproteobacteria</taxon>
        <taxon>Hyphomicrobiales</taxon>
        <taxon>Hyphomicrobiaceae</taxon>
        <taxon>Rhodomicrobium</taxon>
    </lineage>
</organism>
<dbReference type="PANTHER" id="PTHR43080:SF2">
    <property type="entry name" value="CBS DOMAIN-CONTAINING PROTEIN"/>
    <property type="match status" value="1"/>
</dbReference>
<reference evidence="4 5" key="1">
    <citation type="submission" date="2020-12" db="EMBL/GenBank/DDBJ databases">
        <title>Revised draft genomes of Rhodomicrobium vannielii ATCC 17100 and Rhodomicrobium udaipurense JA643.</title>
        <authorList>
            <person name="Conners E.M."/>
            <person name="Davenport E.J."/>
            <person name="Bose A."/>
        </authorList>
    </citation>
    <scope>NUCLEOTIDE SEQUENCE [LARGE SCALE GENOMIC DNA]</scope>
    <source>
        <strain evidence="4 5">JA643</strain>
    </source>
</reference>
<sequence>MPMHRFLEWHASQFMTKDVESVPSSLTLRELGALFDHNDYNSFPVVDNDVLVGLVTKLDFLKAFIFDTSHLMPHYGEVMSKTVGEVMMKDIVHVELETPLTKVLELMVKLRTRGFPVLEEGKLVGFISRTDLTHALTLATRDE</sequence>
<dbReference type="PANTHER" id="PTHR43080">
    <property type="entry name" value="CBS DOMAIN-CONTAINING PROTEIN CBSX3, MITOCHONDRIAL"/>
    <property type="match status" value="1"/>
</dbReference>
<evidence type="ECO:0000256" key="1">
    <source>
        <dbReference type="ARBA" id="ARBA00023122"/>
    </source>
</evidence>
<evidence type="ECO:0000313" key="4">
    <source>
        <dbReference type="EMBL" id="MBJ7543700.1"/>
    </source>
</evidence>
<evidence type="ECO:0000259" key="3">
    <source>
        <dbReference type="PROSITE" id="PS51371"/>
    </source>
</evidence>
<dbReference type="AlphaFoldDB" id="A0A8I1KHG9"/>
<dbReference type="Gene3D" id="3.10.580.10">
    <property type="entry name" value="CBS-domain"/>
    <property type="match status" value="1"/>
</dbReference>
<dbReference type="SMART" id="SM00116">
    <property type="entry name" value="CBS"/>
    <property type="match status" value="2"/>
</dbReference>
<dbReference type="InterPro" id="IPR046342">
    <property type="entry name" value="CBS_dom_sf"/>
</dbReference>
<dbReference type="Pfam" id="PF00571">
    <property type="entry name" value="CBS"/>
    <property type="match status" value="2"/>
</dbReference>
<proteinExistence type="predicted"/>
<dbReference type="PROSITE" id="PS51371">
    <property type="entry name" value="CBS"/>
    <property type="match status" value="2"/>
</dbReference>
<gene>
    <name evidence="4" type="ORF">JDN41_09015</name>
</gene>
<dbReference type="SUPFAM" id="SSF54631">
    <property type="entry name" value="CBS-domain pair"/>
    <property type="match status" value="1"/>
</dbReference>
<dbReference type="InterPro" id="IPR000644">
    <property type="entry name" value="CBS_dom"/>
</dbReference>
<comment type="caution">
    <text evidence="4">The sequence shown here is derived from an EMBL/GenBank/DDBJ whole genome shotgun (WGS) entry which is preliminary data.</text>
</comment>
<protein>
    <submittedName>
        <fullName evidence="4">CBS domain-containing protein</fullName>
    </submittedName>
</protein>
<feature type="domain" description="CBS" evidence="3">
    <location>
        <begin position="87"/>
        <end position="143"/>
    </location>
</feature>